<proteinExistence type="predicted"/>
<organism evidence="1 2">
    <name type="scientific">Novipirellula rosea</name>
    <dbReference type="NCBI Taxonomy" id="1031540"/>
    <lineage>
        <taxon>Bacteria</taxon>
        <taxon>Pseudomonadati</taxon>
        <taxon>Planctomycetota</taxon>
        <taxon>Planctomycetia</taxon>
        <taxon>Pirellulales</taxon>
        <taxon>Pirellulaceae</taxon>
        <taxon>Novipirellula</taxon>
    </lineage>
</organism>
<comment type="caution">
    <text evidence="1">The sequence shown here is derived from an EMBL/GenBank/DDBJ whole genome shotgun (WGS) entry which is preliminary data.</text>
</comment>
<keyword evidence="2" id="KW-1185">Reference proteome</keyword>
<name>A0ABP8N520_9BACT</name>
<gene>
    <name evidence="1" type="ORF">GCM10023156_39030</name>
</gene>
<evidence type="ECO:0000313" key="2">
    <source>
        <dbReference type="Proteomes" id="UP001500840"/>
    </source>
</evidence>
<protein>
    <submittedName>
        <fullName evidence="1">Uncharacterized protein</fullName>
    </submittedName>
</protein>
<evidence type="ECO:0000313" key="1">
    <source>
        <dbReference type="EMBL" id="GAA4459460.1"/>
    </source>
</evidence>
<sequence>MLSLVALDQNAWIEQNPWIEQNAWIEHRPKVGIYDCDPMIALFVAAMSPRDLTVSTKNLFENR</sequence>
<accession>A0ABP8N520</accession>
<dbReference type="EMBL" id="BAABGA010000048">
    <property type="protein sequence ID" value="GAA4459460.1"/>
    <property type="molecule type" value="Genomic_DNA"/>
</dbReference>
<reference evidence="2" key="1">
    <citation type="journal article" date="2019" name="Int. J. Syst. Evol. Microbiol.">
        <title>The Global Catalogue of Microorganisms (GCM) 10K type strain sequencing project: providing services to taxonomists for standard genome sequencing and annotation.</title>
        <authorList>
            <consortium name="The Broad Institute Genomics Platform"/>
            <consortium name="The Broad Institute Genome Sequencing Center for Infectious Disease"/>
            <person name="Wu L."/>
            <person name="Ma J."/>
        </authorList>
    </citation>
    <scope>NUCLEOTIDE SEQUENCE [LARGE SCALE GENOMIC DNA]</scope>
    <source>
        <strain evidence="2">JCM 17759</strain>
    </source>
</reference>
<dbReference type="Proteomes" id="UP001500840">
    <property type="component" value="Unassembled WGS sequence"/>
</dbReference>